<dbReference type="EMBL" id="JAINUG010000219">
    <property type="protein sequence ID" value="KAJ8387018.1"/>
    <property type="molecule type" value="Genomic_DNA"/>
</dbReference>
<sequence>MACKCGRDQASGQNALGLSFPGFLLPCVTGGGVSGCECPQATILAQFPSKAPPESCCLNYSGSTFGSVTWALFSNVTALEVLDLSDSNITHIQGAAALPAQLSELCVGRNVLTALLLELPFDKKRLSAIMDVFLVFSTLLLASTVSSQDIPYEALLAQLHACPQECRCPPSFPHAVYCDNRGLKRIPVIPPNTWYLYLHNNLIDVLSEQALRNATQLRWINLNRNKITDEGVDEGAMKAMPGLLHLYMEDNLLTTVPTPLPTSLEQLRLSRNKISKIPAGAFSGMDHLSLLDLQGNKLEDDSVTEQSLKGLSGLVQLNLAKNNLKSMPGGLPVTTTQLFLDKNAIEKIPDNYFKGLPKVAFLRLNYNKLGNGGLPKNVFNLSNILDLQLSHNQLTEVPPFPLSLEHLHLDHNKIKSVNASDICPVPPSELDDYIYERGPRLRYLRLDGNEIKPPIPRDMLICFQLLRAIVI</sequence>
<evidence type="ECO:0000256" key="9">
    <source>
        <dbReference type="ARBA" id="ARBA00023180"/>
    </source>
</evidence>
<accession>A0AAD7RN19</accession>
<dbReference type="PROSITE" id="PS51450">
    <property type="entry name" value="LRR"/>
    <property type="match status" value="3"/>
</dbReference>
<gene>
    <name evidence="12" type="ORF">AAFF_G00161950</name>
</gene>
<evidence type="ECO:0000256" key="3">
    <source>
        <dbReference type="ARBA" id="ARBA00022525"/>
    </source>
</evidence>
<evidence type="ECO:0000256" key="4">
    <source>
        <dbReference type="ARBA" id="ARBA00022530"/>
    </source>
</evidence>
<keyword evidence="7" id="KW-0677">Repeat</keyword>
<dbReference type="PANTHER" id="PTHR45712">
    <property type="entry name" value="AGAP008170-PA"/>
    <property type="match status" value="1"/>
</dbReference>
<keyword evidence="5" id="KW-0433">Leucine-rich repeat</keyword>
<dbReference type="InterPro" id="IPR003591">
    <property type="entry name" value="Leu-rich_rpt_typical-subtyp"/>
</dbReference>
<dbReference type="GO" id="GO:0005615">
    <property type="term" value="C:extracellular space"/>
    <property type="evidence" value="ECO:0007669"/>
    <property type="project" value="TreeGrafter"/>
</dbReference>
<dbReference type="AlphaFoldDB" id="A0AAD7RN19"/>
<keyword evidence="3" id="KW-0964">Secreted</keyword>
<comment type="similarity">
    <text evidence="2">Belongs to the small leucine-rich proteoglycan (SLRP) family. SLRP class II subfamily.</text>
</comment>
<evidence type="ECO:0000256" key="8">
    <source>
        <dbReference type="ARBA" id="ARBA00023157"/>
    </source>
</evidence>
<evidence type="ECO:0000313" key="12">
    <source>
        <dbReference type="EMBL" id="KAJ8387018.1"/>
    </source>
</evidence>
<evidence type="ECO:0000256" key="6">
    <source>
        <dbReference type="ARBA" id="ARBA00022729"/>
    </source>
</evidence>
<dbReference type="SMART" id="SM00369">
    <property type="entry name" value="LRR_TYP"/>
    <property type="match status" value="7"/>
</dbReference>
<organism evidence="12 13">
    <name type="scientific">Aldrovandia affinis</name>
    <dbReference type="NCBI Taxonomy" id="143900"/>
    <lineage>
        <taxon>Eukaryota</taxon>
        <taxon>Metazoa</taxon>
        <taxon>Chordata</taxon>
        <taxon>Craniata</taxon>
        <taxon>Vertebrata</taxon>
        <taxon>Euteleostomi</taxon>
        <taxon>Actinopterygii</taxon>
        <taxon>Neopterygii</taxon>
        <taxon>Teleostei</taxon>
        <taxon>Notacanthiformes</taxon>
        <taxon>Halosauridae</taxon>
        <taxon>Aldrovandia</taxon>
    </lineage>
</organism>
<protein>
    <recommendedName>
        <fullName evidence="10">Keratocan</fullName>
    </recommendedName>
</protein>
<keyword evidence="13" id="KW-1185">Reference proteome</keyword>
<keyword evidence="4" id="KW-0272">Extracellular matrix</keyword>
<dbReference type="SMART" id="SM00368">
    <property type="entry name" value="LRR_RI"/>
    <property type="match status" value="3"/>
</dbReference>
<evidence type="ECO:0000256" key="1">
    <source>
        <dbReference type="ARBA" id="ARBA00004498"/>
    </source>
</evidence>
<dbReference type="Pfam" id="PF13516">
    <property type="entry name" value="LRR_6"/>
    <property type="match status" value="1"/>
</dbReference>
<evidence type="ECO:0000259" key="11">
    <source>
        <dbReference type="SMART" id="SM00013"/>
    </source>
</evidence>
<dbReference type="Pfam" id="PF01462">
    <property type="entry name" value="LRRNT"/>
    <property type="match status" value="1"/>
</dbReference>
<dbReference type="SUPFAM" id="SSF52075">
    <property type="entry name" value="Outer arm dynein light chain 1"/>
    <property type="match status" value="1"/>
</dbReference>
<evidence type="ECO:0000256" key="2">
    <source>
        <dbReference type="ARBA" id="ARBA00005818"/>
    </source>
</evidence>
<keyword evidence="6" id="KW-0732">Signal</keyword>
<dbReference type="Pfam" id="PF13855">
    <property type="entry name" value="LRR_8"/>
    <property type="match status" value="1"/>
</dbReference>
<dbReference type="InterPro" id="IPR001611">
    <property type="entry name" value="Leu-rich_rpt"/>
</dbReference>
<dbReference type="Gene3D" id="3.80.10.10">
    <property type="entry name" value="Ribonuclease Inhibitor"/>
    <property type="match status" value="3"/>
</dbReference>
<feature type="domain" description="LRRNT" evidence="11">
    <location>
        <begin position="161"/>
        <end position="195"/>
    </location>
</feature>
<keyword evidence="8" id="KW-1015">Disulfide bond</keyword>
<proteinExistence type="inferred from homology"/>
<evidence type="ECO:0000256" key="10">
    <source>
        <dbReference type="ARBA" id="ARBA00041182"/>
    </source>
</evidence>
<dbReference type="SUPFAM" id="SSF52058">
    <property type="entry name" value="L domain-like"/>
    <property type="match status" value="1"/>
</dbReference>
<comment type="subcellular location">
    <subcellularLocation>
        <location evidence="1">Secreted</location>
        <location evidence="1">Extracellular space</location>
        <location evidence="1">Extracellular matrix</location>
    </subcellularLocation>
</comment>
<dbReference type="InterPro" id="IPR000372">
    <property type="entry name" value="LRRNT"/>
</dbReference>
<dbReference type="SMART" id="SM00013">
    <property type="entry name" value="LRRNT"/>
    <property type="match status" value="1"/>
</dbReference>
<evidence type="ECO:0000313" key="13">
    <source>
        <dbReference type="Proteomes" id="UP001221898"/>
    </source>
</evidence>
<reference evidence="12" key="1">
    <citation type="journal article" date="2023" name="Science">
        <title>Genome structures resolve the early diversification of teleost fishes.</title>
        <authorList>
            <person name="Parey E."/>
            <person name="Louis A."/>
            <person name="Montfort J."/>
            <person name="Bouchez O."/>
            <person name="Roques C."/>
            <person name="Iampietro C."/>
            <person name="Lluch J."/>
            <person name="Castinel A."/>
            <person name="Donnadieu C."/>
            <person name="Desvignes T."/>
            <person name="Floi Bucao C."/>
            <person name="Jouanno E."/>
            <person name="Wen M."/>
            <person name="Mejri S."/>
            <person name="Dirks R."/>
            <person name="Jansen H."/>
            <person name="Henkel C."/>
            <person name="Chen W.J."/>
            <person name="Zahm M."/>
            <person name="Cabau C."/>
            <person name="Klopp C."/>
            <person name="Thompson A.W."/>
            <person name="Robinson-Rechavi M."/>
            <person name="Braasch I."/>
            <person name="Lecointre G."/>
            <person name="Bobe J."/>
            <person name="Postlethwait J.H."/>
            <person name="Berthelot C."/>
            <person name="Roest Crollius H."/>
            <person name="Guiguen Y."/>
        </authorList>
    </citation>
    <scope>NUCLEOTIDE SEQUENCE</scope>
    <source>
        <strain evidence="12">NC1722</strain>
    </source>
</reference>
<comment type="caution">
    <text evidence="12">The sequence shown here is derived from an EMBL/GenBank/DDBJ whole genome shotgun (WGS) entry which is preliminary data.</text>
</comment>
<dbReference type="Proteomes" id="UP001221898">
    <property type="component" value="Unassembled WGS sequence"/>
</dbReference>
<evidence type="ECO:0000256" key="7">
    <source>
        <dbReference type="ARBA" id="ARBA00022737"/>
    </source>
</evidence>
<dbReference type="InterPro" id="IPR032675">
    <property type="entry name" value="LRR_dom_sf"/>
</dbReference>
<name>A0AAD7RN19_9TELE</name>
<dbReference type="InterPro" id="IPR050333">
    <property type="entry name" value="SLRP"/>
</dbReference>
<keyword evidence="9" id="KW-0325">Glycoprotein</keyword>
<dbReference type="PANTHER" id="PTHR45712:SF13">
    <property type="entry name" value="KERATOCAN"/>
    <property type="match status" value="1"/>
</dbReference>
<evidence type="ECO:0000256" key="5">
    <source>
        <dbReference type="ARBA" id="ARBA00022614"/>
    </source>
</evidence>